<dbReference type="Proteomes" id="UP001060919">
    <property type="component" value="Chromosome"/>
</dbReference>
<evidence type="ECO:0000313" key="1">
    <source>
        <dbReference type="EMBL" id="BDS09574.1"/>
    </source>
</evidence>
<reference evidence="1" key="1">
    <citation type="submission" date="2022-09" db="EMBL/GenBank/DDBJ databases">
        <title>Aureispira anguillicida sp. nov., isolated from Leptocephalus of Japanese eel Anguilla japonica.</title>
        <authorList>
            <person name="Yuasa K."/>
            <person name="Mekata T."/>
            <person name="Ikunari K."/>
        </authorList>
    </citation>
    <scope>NUCLEOTIDE SEQUENCE</scope>
    <source>
        <strain evidence="1">EL160426</strain>
    </source>
</reference>
<dbReference type="RefSeq" id="WP_264790949.1">
    <property type="nucleotide sequence ID" value="NZ_AP026867.1"/>
</dbReference>
<protein>
    <submittedName>
        <fullName evidence="1">Uncharacterized protein</fullName>
    </submittedName>
</protein>
<dbReference type="KEGG" id="aup:AsAng_0002780"/>
<keyword evidence="2" id="KW-1185">Reference proteome</keyword>
<evidence type="ECO:0000313" key="2">
    <source>
        <dbReference type="Proteomes" id="UP001060919"/>
    </source>
</evidence>
<proteinExistence type="predicted"/>
<gene>
    <name evidence="1" type="ORF">AsAng_0002780</name>
</gene>
<organism evidence="1 2">
    <name type="scientific">Aureispira anguillae</name>
    <dbReference type="NCBI Taxonomy" id="2864201"/>
    <lineage>
        <taxon>Bacteria</taxon>
        <taxon>Pseudomonadati</taxon>
        <taxon>Bacteroidota</taxon>
        <taxon>Saprospiria</taxon>
        <taxon>Saprospirales</taxon>
        <taxon>Saprospiraceae</taxon>
        <taxon>Aureispira</taxon>
    </lineage>
</organism>
<name>A0A915VKA4_9BACT</name>
<accession>A0A915VKA4</accession>
<dbReference type="EMBL" id="AP026867">
    <property type="protein sequence ID" value="BDS09574.1"/>
    <property type="molecule type" value="Genomic_DNA"/>
</dbReference>
<sequence>MNRDEKIQKALIAKKYSNNFKRGKLGSEGTGVGIINALNLLGIDAQASTEAYPRVNYYNRFKESLVNEFIVKFFEFDDNTLYEISIEGDNKEVFIIKTNLIHDLTSINNWVGRIIQDSKVSRLVSTLFTLGFKDFVISTWNEDSIYTYAMISV</sequence>
<dbReference type="AlphaFoldDB" id="A0A915VKA4"/>